<evidence type="ECO:0000313" key="2">
    <source>
        <dbReference type="EMBL" id="KIM47230.1"/>
    </source>
</evidence>
<gene>
    <name evidence="2" type="ORF">M413DRAFT_271571</name>
</gene>
<keyword evidence="1" id="KW-1133">Transmembrane helix</keyword>
<evidence type="ECO:0000313" key="3">
    <source>
        <dbReference type="Proteomes" id="UP000053424"/>
    </source>
</evidence>
<keyword evidence="1" id="KW-0812">Transmembrane</keyword>
<reference evidence="3" key="2">
    <citation type="submission" date="2015-01" db="EMBL/GenBank/DDBJ databases">
        <title>Evolutionary Origins and Diversification of the Mycorrhizal Mutualists.</title>
        <authorList>
            <consortium name="DOE Joint Genome Institute"/>
            <consortium name="Mycorrhizal Genomics Consortium"/>
            <person name="Kohler A."/>
            <person name="Kuo A."/>
            <person name="Nagy L.G."/>
            <person name="Floudas D."/>
            <person name="Copeland A."/>
            <person name="Barry K.W."/>
            <person name="Cichocki N."/>
            <person name="Veneault-Fourrey C."/>
            <person name="LaButti K."/>
            <person name="Lindquist E.A."/>
            <person name="Lipzen A."/>
            <person name="Lundell T."/>
            <person name="Morin E."/>
            <person name="Murat C."/>
            <person name="Riley R."/>
            <person name="Ohm R."/>
            <person name="Sun H."/>
            <person name="Tunlid A."/>
            <person name="Henrissat B."/>
            <person name="Grigoriev I.V."/>
            <person name="Hibbett D.S."/>
            <person name="Martin F."/>
        </authorList>
    </citation>
    <scope>NUCLEOTIDE SEQUENCE [LARGE SCALE GENOMIC DNA]</scope>
    <source>
        <strain evidence="3">h7</strain>
    </source>
</reference>
<proteinExistence type="predicted"/>
<protein>
    <submittedName>
        <fullName evidence="2">Uncharacterized protein</fullName>
    </submittedName>
</protein>
<dbReference type="AlphaFoldDB" id="A0A0C3CEN1"/>
<name>A0A0C3CEN1_HEBCY</name>
<dbReference type="EMBL" id="KN831770">
    <property type="protein sequence ID" value="KIM47230.1"/>
    <property type="molecule type" value="Genomic_DNA"/>
</dbReference>
<dbReference type="HOGENOM" id="CLU_2210378_0_0_1"/>
<evidence type="ECO:0000256" key="1">
    <source>
        <dbReference type="SAM" id="Phobius"/>
    </source>
</evidence>
<keyword evidence="1" id="KW-0472">Membrane</keyword>
<accession>A0A0C3CEN1</accession>
<sequence>MSLDHIRMISGLIPKAKANVPCVIGASNVLQKFQKHGRFLSLKNIKGSRKVGETPLSKNVKRRLCYFVLVVVSGIWTHIYSRSPLLLHFHFWVLCLQVDRSHDGEKV</sequence>
<feature type="transmembrane region" description="Helical" evidence="1">
    <location>
        <begin position="64"/>
        <end position="81"/>
    </location>
</feature>
<reference evidence="2 3" key="1">
    <citation type="submission" date="2014-04" db="EMBL/GenBank/DDBJ databases">
        <authorList>
            <consortium name="DOE Joint Genome Institute"/>
            <person name="Kuo A."/>
            <person name="Gay G."/>
            <person name="Dore J."/>
            <person name="Kohler A."/>
            <person name="Nagy L.G."/>
            <person name="Floudas D."/>
            <person name="Copeland A."/>
            <person name="Barry K.W."/>
            <person name="Cichocki N."/>
            <person name="Veneault-Fourrey C."/>
            <person name="LaButti K."/>
            <person name="Lindquist E.A."/>
            <person name="Lipzen A."/>
            <person name="Lundell T."/>
            <person name="Morin E."/>
            <person name="Murat C."/>
            <person name="Sun H."/>
            <person name="Tunlid A."/>
            <person name="Henrissat B."/>
            <person name="Grigoriev I.V."/>
            <person name="Hibbett D.S."/>
            <person name="Martin F."/>
            <person name="Nordberg H.P."/>
            <person name="Cantor M.N."/>
            <person name="Hua S.X."/>
        </authorList>
    </citation>
    <scope>NUCLEOTIDE SEQUENCE [LARGE SCALE GENOMIC DNA]</scope>
    <source>
        <strain evidence="3">h7</strain>
    </source>
</reference>
<keyword evidence="3" id="KW-1185">Reference proteome</keyword>
<organism evidence="2 3">
    <name type="scientific">Hebeloma cylindrosporum</name>
    <dbReference type="NCBI Taxonomy" id="76867"/>
    <lineage>
        <taxon>Eukaryota</taxon>
        <taxon>Fungi</taxon>
        <taxon>Dikarya</taxon>
        <taxon>Basidiomycota</taxon>
        <taxon>Agaricomycotina</taxon>
        <taxon>Agaricomycetes</taxon>
        <taxon>Agaricomycetidae</taxon>
        <taxon>Agaricales</taxon>
        <taxon>Agaricineae</taxon>
        <taxon>Hymenogastraceae</taxon>
        <taxon>Hebeloma</taxon>
    </lineage>
</organism>
<dbReference type="Proteomes" id="UP000053424">
    <property type="component" value="Unassembled WGS sequence"/>
</dbReference>